<sequence length="320" mass="34278">MARIGSTELDVSRLCLGGNVFGWTADEATSFALLDAYADAGGNMIDSADVYMAGAEGNSGGESEEVLGRWMASRGNRDQMVIATKVGQLPGREGLSPETVAAAAEDSLRRLQTDYIDLYYAHVDDSSVPQQDSLAAFDALVRAGKVRHVAASNFATDRLTSALKISHEHDLARFVAVQPHYNLVEREYERDQAPTVEHHNLSCFPYFGLAKGFLTGKYRPDAAHVDTGAEQGAMGWARAKGARSYLAEDRGPRVLKVLDELAAAHSVSVSAVALAWLADQPSVTAPIASARTLDQLGEILPAAEVTLSQDELEALDSASR</sequence>
<dbReference type="InterPro" id="IPR020471">
    <property type="entry name" value="AKR"/>
</dbReference>
<gene>
    <name evidence="3" type="ORF">GIY23_13750</name>
</gene>
<dbReference type="AlphaFoldDB" id="A0A5Q3QAQ4"/>
<dbReference type="SUPFAM" id="SSF51430">
    <property type="entry name" value="NAD(P)-linked oxidoreductase"/>
    <property type="match status" value="1"/>
</dbReference>
<dbReference type="GO" id="GO:0005829">
    <property type="term" value="C:cytosol"/>
    <property type="evidence" value="ECO:0007669"/>
    <property type="project" value="UniProtKB-ARBA"/>
</dbReference>
<reference evidence="4" key="1">
    <citation type="submission" date="2019-11" db="EMBL/GenBank/DDBJ databases">
        <title>The complete genome sequence of Saccharopolyspora sp. E2A.</title>
        <authorList>
            <person name="Zhang G."/>
        </authorList>
    </citation>
    <scope>NUCLEOTIDE SEQUENCE [LARGE SCALE GENOMIC DNA]</scope>
    <source>
        <strain evidence="4">E2A</strain>
    </source>
</reference>
<dbReference type="CDD" id="cd19081">
    <property type="entry name" value="AKR_AKR9C1"/>
    <property type="match status" value="1"/>
</dbReference>
<dbReference type="InterPro" id="IPR023210">
    <property type="entry name" value="NADP_OxRdtase_dom"/>
</dbReference>
<dbReference type="FunFam" id="3.20.20.100:FF:000004">
    <property type="entry name" value="Oxidoreductase, aldo/keto reductase"/>
    <property type="match status" value="1"/>
</dbReference>
<dbReference type="Pfam" id="PF00248">
    <property type="entry name" value="Aldo_ket_red"/>
    <property type="match status" value="1"/>
</dbReference>
<dbReference type="EMBL" id="CP045929">
    <property type="protein sequence ID" value="QGK70446.1"/>
    <property type="molecule type" value="Genomic_DNA"/>
</dbReference>
<evidence type="ECO:0000256" key="1">
    <source>
        <dbReference type="ARBA" id="ARBA00023002"/>
    </source>
</evidence>
<protein>
    <submittedName>
        <fullName evidence="3">Aldo/keto reductase</fullName>
    </submittedName>
</protein>
<dbReference type="InterPro" id="IPR036812">
    <property type="entry name" value="NAD(P)_OxRdtase_dom_sf"/>
</dbReference>
<dbReference type="PANTHER" id="PTHR43364:SF6">
    <property type="entry name" value="OXIDOREDUCTASE-RELATED"/>
    <property type="match status" value="1"/>
</dbReference>
<name>A0A5Q3QAQ4_9PSEU</name>
<dbReference type="GO" id="GO:0016491">
    <property type="term" value="F:oxidoreductase activity"/>
    <property type="evidence" value="ECO:0007669"/>
    <property type="project" value="UniProtKB-KW"/>
</dbReference>
<proteinExistence type="predicted"/>
<keyword evidence="1" id="KW-0560">Oxidoreductase</keyword>
<keyword evidence="4" id="KW-1185">Reference proteome</keyword>
<dbReference type="Gene3D" id="3.20.20.100">
    <property type="entry name" value="NADP-dependent oxidoreductase domain"/>
    <property type="match status" value="1"/>
</dbReference>
<dbReference type="KEGG" id="sace:GIY23_13750"/>
<dbReference type="PANTHER" id="PTHR43364">
    <property type="entry name" value="NADH-SPECIFIC METHYLGLYOXAL REDUCTASE-RELATED"/>
    <property type="match status" value="1"/>
</dbReference>
<dbReference type="RefSeq" id="WP_154077028.1">
    <property type="nucleotide sequence ID" value="NZ_CP045929.1"/>
</dbReference>
<dbReference type="Proteomes" id="UP000371041">
    <property type="component" value="Chromosome"/>
</dbReference>
<dbReference type="InterPro" id="IPR050523">
    <property type="entry name" value="AKR_Detox_Biosynth"/>
</dbReference>
<evidence type="ECO:0000313" key="3">
    <source>
        <dbReference type="EMBL" id="QGK70446.1"/>
    </source>
</evidence>
<evidence type="ECO:0000259" key="2">
    <source>
        <dbReference type="Pfam" id="PF00248"/>
    </source>
</evidence>
<dbReference type="PRINTS" id="PR00069">
    <property type="entry name" value="ALDKETRDTASE"/>
</dbReference>
<accession>A0A5Q3QAQ4</accession>
<evidence type="ECO:0000313" key="4">
    <source>
        <dbReference type="Proteomes" id="UP000371041"/>
    </source>
</evidence>
<organism evidence="3 4">
    <name type="scientific">Allosaccharopolyspora coralli</name>
    <dbReference type="NCBI Taxonomy" id="2665642"/>
    <lineage>
        <taxon>Bacteria</taxon>
        <taxon>Bacillati</taxon>
        <taxon>Actinomycetota</taxon>
        <taxon>Actinomycetes</taxon>
        <taxon>Pseudonocardiales</taxon>
        <taxon>Pseudonocardiaceae</taxon>
        <taxon>Allosaccharopolyspora</taxon>
    </lineage>
</organism>
<feature type="domain" description="NADP-dependent oxidoreductase" evidence="2">
    <location>
        <begin position="13"/>
        <end position="319"/>
    </location>
</feature>